<proteinExistence type="predicted"/>
<dbReference type="EMBL" id="UINC01080003">
    <property type="protein sequence ID" value="SVC22550.1"/>
    <property type="molecule type" value="Genomic_DNA"/>
</dbReference>
<feature type="non-terminal residue" evidence="1">
    <location>
        <position position="51"/>
    </location>
</feature>
<protein>
    <submittedName>
        <fullName evidence="1">Uncharacterized protein</fullName>
    </submittedName>
</protein>
<organism evidence="1">
    <name type="scientific">marine metagenome</name>
    <dbReference type="NCBI Taxonomy" id="408172"/>
    <lineage>
        <taxon>unclassified sequences</taxon>
        <taxon>metagenomes</taxon>
        <taxon>ecological metagenomes</taxon>
    </lineage>
</organism>
<gene>
    <name evidence="1" type="ORF">METZ01_LOCUS275404</name>
</gene>
<sequence>MNRLVRRTIGEEFADVVLVPIVVPIFDRKKTLFGEFNGARVAELVDAPDLG</sequence>
<evidence type="ECO:0000313" key="1">
    <source>
        <dbReference type="EMBL" id="SVC22550.1"/>
    </source>
</evidence>
<name>A0A382KDH8_9ZZZZ</name>
<accession>A0A382KDH8</accession>
<reference evidence="1" key="1">
    <citation type="submission" date="2018-05" db="EMBL/GenBank/DDBJ databases">
        <authorList>
            <person name="Lanie J.A."/>
            <person name="Ng W.-L."/>
            <person name="Kazmierczak K.M."/>
            <person name="Andrzejewski T.M."/>
            <person name="Davidsen T.M."/>
            <person name="Wayne K.J."/>
            <person name="Tettelin H."/>
            <person name="Glass J.I."/>
            <person name="Rusch D."/>
            <person name="Podicherti R."/>
            <person name="Tsui H.-C.T."/>
            <person name="Winkler M.E."/>
        </authorList>
    </citation>
    <scope>NUCLEOTIDE SEQUENCE</scope>
</reference>
<dbReference type="AlphaFoldDB" id="A0A382KDH8"/>